<evidence type="ECO:0000256" key="1">
    <source>
        <dbReference type="SAM" id="Phobius"/>
    </source>
</evidence>
<gene>
    <name evidence="2" type="ORF">FPZ45_04015</name>
</gene>
<keyword evidence="1" id="KW-0472">Membrane</keyword>
<reference evidence="2 3" key="1">
    <citation type="submission" date="2019-07" db="EMBL/GenBank/DDBJ databases">
        <authorList>
            <person name="Kim J."/>
        </authorList>
    </citation>
    <scope>NUCLEOTIDE SEQUENCE [LARGE SCALE GENOMIC DNA]</scope>
    <source>
        <strain evidence="2 3">G13</strain>
    </source>
</reference>
<dbReference type="RefSeq" id="WP_144698686.1">
    <property type="nucleotide sequence ID" value="NZ_VNJJ01000002.1"/>
</dbReference>
<dbReference type="OrthoDB" id="2680541at2"/>
<keyword evidence="1" id="KW-0812">Transmembrane</keyword>
<organism evidence="2 3">
    <name type="scientific">Cohnella terricola</name>
    <dbReference type="NCBI Taxonomy" id="1289167"/>
    <lineage>
        <taxon>Bacteria</taxon>
        <taxon>Bacillati</taxon>
        <taxon>Bacillota</taxon>
        <taxon>Bacilli</taxon>
        <taxon>Bacillales</taxon>
        <taxon>Paenibacillaceae</taxon>
        <taxon>Cohnella</taxon>
    </lineage>
</organism>
<dbReference type="Proteomes" id="UP000316330">
    <property type="component" value="Unassembled WGS sequence"/>
</dbReference>
<dbReference type="AlphaFoldDB" id="A0A559JT50"/>
<evidence type="ECO:0000313" key="2">
    <source>
        <dbReference type="EMBL" id="TVY03063.1"/>
    </source>
</evidence>
<keyword evidence="3" id="KW-1185">Reference proteome</keyword>
<sequence>MATTLTAAQKKRLKNKKIVAYYKNGAVISGIVKDVKDDHVILVPKEGKAEIKAFFFDGFSPFFFPGFFPFFFF</sequence>
<evidence type="ECO:0000313" key="3">
    <source>
        <dbReference type="Proteomes" id="UP000316330"/>
    </source>
</evidence>
<feature type="transmembrane region" description="Helical" evidence="1">
    <location>
        <begin position="54"/>
        <end position="72"/>
    </location>
</feature>
<accession>A0A559JT50</accession>
<proteinExistence type="predicted"/>
<protein>
    <submittedName>
        <fullName evidence="2">Uncharacterized protein</fullName>
    </submittedName>
</protein>
<keyword evidence="1" id="KW-1133">Transmembrane helix</keyword>
<comment type="caution">
    <text evidence="2">The sequence shown here is derived from an EMBL/GenBank/DDBJ whole genome shotgun (WGS) entry which is preliminary data.</text>
</comment>
<name>A0A559JT50_9BACL</name>
<dbReference type="EMBL" id="VNJJ01000002">
    <property type="protein sequence ID" value="TVY03063.1"/>
    <property type="molecule type" value="Genomic_DNA"/>
</dbReference>